<protein>
    <recommendedName>
        <fullName evidence="3">F-box domain-containing protein</fullName>
    </recommendedName>
</protein>
<keyword evidence="2" id="KW-1185">Reference proteome</keyword>
<sequence>MAQLPTELIALICSQSNDHATLASLCRVARRFVAPAQEHLFRTVDLKEKPLRILLSWCSTVAKHPVLAERVHALSMQLPGTLAFMSADVEKVSKALKVCKNLKELRVANEMSGRVDSMLGWLVSKAPFMLTKFANSYFHPSYLDAFFARQTDLQVWAVPFGGSFPTDIVGAGLPNLVAVSAVLGSIPTDRPLQRIETPYQHNLSHLAYYSKTLTTLSLISYSTDRRFLEGALNLVHDAAPQLVHLSLMPRHRTRPSSFLPWAIETPAARLKRFKKLQTFTIVTRNVLNFARYDASGTIDKMYDAKDPEHLRQLAVEILAACATMRRVVIGAEVRPEPELLYTVTRSSEDGEVEGWLENEIDLERISMFWAPTS</sequence>
<proteinExistence type="predicted"/>
<dbReference type="EMBL" id="DF843861">
    <property type="protein sequence ID" value="GAT47655.1"/>
    <property type="molecule type" value="Genomic_DNA"/>
</dbReference>
<evidence type="ECO:0000313" key="1">
    <source>
        <dbReference type="EMBL" id="GAT47655.1"/>
    </source>
</evidence>
<evidence type="ECO:0000313" key="2">
    <source>
        <dbReference type="Proteomes" id="UP000815677"/>
    </source>
</evidence>
<evidence type="ECO:0008006" key="3">
    <source>
        <dbReference type="Google" id="ProtNLM"/>
    </source>
</evidence>
<accession>A0ABQ0L9L5</accession>
<name>A0ABQ0L9L5_MYCCL</name>
<organism evidence="1 2">
    <name type="scientific">Mycena chlorophos</name>
    <name type="common">Agaric fungus</name>
    <name type="synonym">Agaricus chlorophos</name>
    <dbReference type="NCBI Taxonomy" id="658473"/>
    <lineage>
        <taxon>Eukaryota</taxon>
        <taxon>Fungi</taxon>
        <taxon>Dikarya</taxon>
        <taxon>Basidiomycota</taxon>
        <taxon>Agaricomycotina</taxon>
        <taxon>Agaricomycetes</taxon>
        <taxon>Agaricomycetidae</taxon>
        <taxon>Agaricales</taxon>
        <taxon>Marasmiineae</taxon>
        <taxon>Mycenaceae</taxon>
        <taxon>Mycena</taxon>
    </lineage>
</organism>
<dbReference type="Proteomes" id="UP000815677">
    <property type="component" value="Unassembled WGS sequence"/>
</dbReference>
<gene>
    <name evidence="1" type="ORF">MCHLO_05108</name>
</gene>
<reference evidence="1" key="1">
    <citation type="submission" date="2014-09" db="EMBL/GenBank/DDBJ databases">
        <title>Genome sequence of the luminous mushroom Mycena chlorophos for searching fungal bioluminescence genes.</title>
        <authorList>
            <person name="Tanaka Y."/>
            <person name="Kasuga D."/>
            <person name="Oba Y."/>
            <person name="Hase S."/>
            <person name="Sato K."/>
            <person name="Oba Y."/>
            <person name="Sakakibara Y."/>
        </authorList>
    </citation>
    <scope>NUCLEOTIDE SEQUENCE</scope>
</reference>